<dbReference type="SUPFAM" id="SSF48317">
    <property type="entry name" value="Acid phosphatase/Vanadium-dependent haloperoxidase"/>
    <property type="match status" value="2"/>
</dbReference>
<keyword evidence="3" id="KW-1185">Reference proteome</keyword>
<dbReference type="PANTHER" id="PTHR34599:SF1">
    <property type="entry name" value="PHOSPHATIDIC ACID PHOSPHATASE TYPE 2_HALOPEROXIDASE DOMAIN-CONTAINING PROTEIN"/>
    <property type="match status" value="1"/>
</dbReference>
<dbReference type="Pfam" id="PF01569">
    <property type="entry name" value="PAP2"/>
    <property type="match status" value="1"/>
</dbReference>
<protein>
    <submittedName>
        <fullName evidence="2">Phosphatase PAP2 family protein</fullName>
    </submittedName>
</protein>
<dbReference type="EMBL" id="JADWYR010000001">
    <property type="protein sequence ID" value="MBG9375398.1"/>
    <property type="molecule type" value="Genomic_DNA"/>
</dbReference>
<dbReference type="InterPro" id="IPR052559">
    <property type="entry name" value="V-haloperoxidase"/>
</dbReference>
<gene>
    <name evidence="2" type="ORF">I5907_04080</name>
</gene>
<dbReference type="Proteomes" id="UP000628448">
    <property type="component" value="Unassembled WGS sequence"/>
</dbReference>
<evidence type="ECO:0000313" key="2">
    <source>
        <dbReference type="EMBL" id="MBG9375398.1"/>
    </source>
</evidence>
<organism evidence="2 3">
    <name type="scientific">Panacibacter microcysteis</name>
    <dbReference type="NCBI Taxonomy" id="2793269"/>
    <lineage>
        <taxon>Bacteria</taxon>
        <taxon>Pseudomonadati</taxon>
        <taxon>Bacteroidota</taxon>
        <taxon>Chitinophagia</taxon>
        <taxon>Chitinophagales</taxon>
        <taxon>Chitinophagaceae</taxon>
        <taxon>Panacibacter</taxon>
    </lineage>
</organism>
<dbReference type="InterPro" id="IPR016119">
    <property type="entry name" value="Br/Cl_peroxidase_C"/>
</dbReference>
<dbReference type="PANTHER" id="PTHR34599">
    <property type="entry name" value="PEROXIDASE-RELATED"/>
    <property type="match status" value="1"/>
</dbReference>
<dbReference type="InterPro" id="IPR000326">
    <property type="entry name" value="PAP2/HPO"/>
</dbReference>
<dbReference type="AlphaFoldDB" id="A0A931E5J4"/>
<evidence type="ECO:0000259" key="1">
    <source>
        <dbReference type="Pfam" id="PF01569"/>
    </source>
</evidence>
<dbReference type="Gene3D" id="1.10.606.10">
    <property type="entry name" value="Vanadium-containing Chloroperoxidase, domain 2"/>
    <property type="match status" value="2"/>
</dbReference>
<accession>A0A931E5J4</accession>
<dbReference type="GO" id="GO:0004601">
    <property type="term" value="F:peroxidase activity"/>
    <property type="evidence" value="ECO:0007669"/>
    <property type="project" value="InterPro"/>
</dbReference>
<reference evidence="2" key="1">
    <citation type="submission" date="2020-11" db="EMBL/GenBank/DDBJ databases">
        <title>Bacterial whole genome sequence for Panacibacter sp. DH6.</title>
        <authorList>
            <person name="Le V."/>
            <person name="Ko S."/>
            <person name="Ahn C.-Y."/>
            <person name="Oh H.-M."/>
        </authorList>
    </citation>
    <scope>NUCLEOTIDE SEQUENCE</scope>
    <source>
        <strain evidence="2">DH6</strain>
    </source>
</reference>
<dbReference type="CDD" id="cd03398">
    <property type="entry name" value="PAP2_haloperoxidase"/>
    <property type="match status" value="1"/>
</dbReference>
<dbReference type="InterPro" id="IPR036938">
    <property type="entry name" value="PAP2/HPO_sf"/>
</dbReference>
<dbReference type="RefSeq" id="WP_196989452.1">
    <property type="nucleotide sequence ID" value="NZ_JADWYR010000001.1"/>
</dbReference>
<sequence>MKKIIFPLAAIISVSLIYLGCSKDIHERTADLPALNPANIDLDAGAWKLVLLSRPDSFAVAAPAATNLPGYIGELNEIKGLQANLTDDQRAKIKFWAAGAVLRMNELMRELVAKHNLPPYQNEDDTYPIPNSANPFAYPQFPFSNPPYAARAYGYVSAAQYDALVACWYYKKLYNRAAPYKVDSVINANAMAAKTDLPSYPSEQAVLAGVTAEMMKMLFPTEIAYVNAKVEELQLATMASGACVRSDWAAGEALGRQIASVFAARGRSDNTSKAVGTPAQWDSLAQACIDRGETPWISLETPKRPPMLPFFGNVRPFLFDSLTVKNVLRPGPPPSTSSAQMKQETEEVKSYVVNPSAENLKIVQFWADGAGTATPPGHWNAIASEDFIDKHFSEVRWARNLALLNMAEMDAAIVCWDTKYHYFNPRPSQMDPSIKTLTGIPNFPSYISGHSTFSGAAATILGHINPERADDYMKMAEEAAKSRLLGGIHYNASDCKVGMDVGKKVGNYAVQRALTDGAE</sequence>
<evidence type="ECO:0000313" key="3">
    <source>
        <dbReference type="Proteomes" id="UP000628448"/>
    </source>
</evidence>
<name>A0A931E5J4_9BACT</name>
<comment type="caution">
    <text evidence="2">The sequence shown here is derived from an EMBL/GenBank/DDBJ whole genome shotgun (WGS) entry which is preliminary data.</text>
</comment>
<feature type="domain" description="Phosphatidic acid phosphatase type 2/haloperoxidase" evidence="1">
    <location>
        <begin position="412"/>
        <end position="502"/>
    </location>
</feature>
<proteinExistence type="predicted"/>